<reference evidence="2" key="1">
    <citation type="journal article" date="2024" name="Proc. Natl. Acad. Sci. U.S.A.">
        <title>Extraordinary preservation of gene collinearity over three hundred million years revealed in homosporous lycophytes.</title>
        <authorList>
            <person name="Li C."/>
            <person name="Wickell D."/>
            <person name="Kuo L.Y."/>
            <person name="Chen X."/>
            <person name="Nie B."/>
            <person name="Liao X."/>
            <person name="Peng D."/>
            <person name="Ji J."/>
            <person name="Jenkins J."/>
            <person name="Williams M."/>
            <person name="Shu S."/>
            <person name="Plott C."/>
            <person name="Barry K."/>
            <person name="Rajasekar S."/>
            <person name="Grimwood J."/>
            <person name="Han X."/>
            <person name="Sun S."/>
            <person name="Hou Z."/>
            <person name="He W."/>
            <person name="Dai G."/>
            <person name="Sun C."/>
            <person name="Schmutz J."/>
            <person name="Leebens-Mack J.H."/>
            <person name="Li F.W."/>
            <person name="Wang L."/>
        </authorList>
    </citation>
    <scope>NUCLEOTIDE SEQUENCE [LARGE SCALE GENOMIC DNA]</scope>
    <source>
        <strain evidence="2">cv. PW_Plant_1</strain>
    </source>
</reference>
<accession>A0ACC2CWN3</accession>
<evidence type="ECO:0000313" key="2">
    <source>
        <dbReference type="Proteomes" id="UP001162992"/>
    </source>
</evidence>
<gene>
    <name evidence="1" type="ORF">O6H91_08G039600</name>
</gene>
<organism evidence="1 2">
    <name type="scientific">Diphasiastrum complanatum</name>
    <name type="common">Issler's clubmoss</name>
    <name type="synonym">Lycopodium complanatum</name>
    <dbReference type="NCBI Taxonomy" id="34168"/>
    <lineage>
        <taxon>Eukaryota</taxon>
        <taxon>Viridiplantae</taxon>
        <taxon>Streptophyta</taxon>
        <taxon>Embryophyta</taxon>
        <taxon>Tracheophyta</taxon>
        <taxon>Lycopodiopsida</taxon>
        <taxon>Lycopodiales</taxon>
        <taxon>Lycopodiaceae</taxon>
        <taxon>Lycopodioideae</taxon>
        <taxon>Diphasiastrum</taxon>
    </lineage>
</organism>
<dbReference type="Proteomes" id="UP001162992">
    <property type="component" value="Chromosome 8"/>
</dbReference>
<keyword evidence="2" id="KW-1185">Reference proteome</keyword>
<evidence type="ECO:0000313" key="1">
    <source>
        <dbReference type="EMBL" id="KAJ7546416.1"/>
    </source>
</evidence>
<sequence length="97" mass="10914">MGSREVATPTKSAKAPSAQEQPQVPTSYAEWATTYQAYYSSRATPPLGYFPPNVALGRQPNPYMWGGQPIIHHIGLHLHMLQIIRQERSIHHCLLHV</sequence>
<proteinExistence type="predicted"/>
<protein>
    <submittedName>
        <fullName evidence="1">Uncharacterized protein</fullName>
    </submittedName>
</protein>
<name>A0ACC2CWN3_DIPCM</name>
<comment type="caution">
    <text evidence="1">The sequence shown here is derived from an EMBL/GenBank/DDBJ whole genome shotgun (WGS) entry which is preliminary data.</text>
</comment>
<dbReference type="EMBL" id="CM055099">
    <property type="protein sequence ID" value="KAJ7546416.1"/>
    <property type="molecule type" value="Genomic_DNA"/>
</dbReference>